<dbReference type="OrthoDB" id="10451337at2759"/>
<keyword evidence="3" id="KW-1185">Reference proteome</keyword>
<reference evidence="2 3" key="1">
    <citation type="submission" date="2015-05" db="EMBL/GenBank/DDBJ databases">
        <title>Evolution of Trichinella species and genotypes.</title>
        <authorList>
            <person name="Korhonen P.K."/>
            <person name="Edoardo P."/>
            <person name="Giuseppe L.R."/>
            <person name="Gasser R.B."/>
        </authorList>
    </citation>
    <scope>NUCLEOTIDE SEQUENCE [LARGE SCALE GENOMIC DNA]</scope>
    <source>
        <strain evidence="2">ISS10</strain>
    </source>
</reference>
<dbReference type="Proteomes" id="UP000054721">
    <property type="component" value="Unassembled WGS sequence"/>
</dbReference>
<dbReference type="EMBL" id="JYDW01000075">
    <property type="protein sequence ID" value="KRZ57473.1"/>
    <property type="molecule type" value="Genomic_DNA"/>
</dbReference>
<organism evidence="2 3">
    <name type="scientific">Trichinella nativa</name>
    <dbReference type="NCBI Taxonomy" id="6335"/>
    <lineage>
        <taxon>Eukaryota</taxon>
        <taxon>Metazoa</taxon>
        <taxon>Ecdysozoa</taxon>
        <taxon>Nematoda</taxon>
        <taxon>Enoplea</taxon>
        <taxon>Dorylaimia</taxon>
        <taxon>Trichinellida</taxon>
        <taxon>Trichinellidae</taxon>
        <taxon>Trichinella</taxon>
    </lineage>
</organism>
<evidence type="ECO:0000313" key="3">
    <source>
        <dbReference type="Proteomes" id="UP000054721"/>
    </source>
</evidence>
<evidence type="ECO:0000313" key="2">
    <source>
        <dbReference type="EMBL" id="KRZ57473.1"/>
    </source>
</evidence>
<evidence type="ECO:0000256" key="1">
    <source>
        <dbReference type="SAM" id="MobiDB-lite"/>
    </source>
</evidence>
<name>A0A0V1LD55_9BILA</name>
<sequence>MKECGLPEAEPLAGRTINHLVPPPHPLRTSPESRCVDDGHPVTTNYSERGGQSEADGQNYTCTSHWFLCRPVHHRACGKSVAHVAAVPLS</sequence>
<gene>
    <name evidence="2" type="ORF">T02_171</name>
</gene>
<protein>
    <submittedName>
        <fullName evidence="2">Uncharacterized protein</fullName>
    </submittedName>
</protein>
<comment type="caution">
    <text evidence="2">The sequence shown here is derived from an EMBL/GenBank/DDBJ whole genome shotgun (WGS) entry which is preliminary data.</text>
</comment>
<proteinExistence type="predicted"/>
<accession>A0A0V1LD55</accession>
<dbReference type="AlphaFoldDB" id="A0A0V1LD55"/>
<feature type="region of interest" description="Disordered" evidence="1">
    <location>
        <begin position="16"/>
        <end position="38"/>
    </location>
</feature>